<dbReference type="Pfam" id="PF06140">
    <property type="entry name" value="Ifi-6-16"/>
    <property type="match status" value="1"/>
</dbReference>
<evidence type="ECO:0000256" key="5">
    <source>
        <dbReference type="ARBA" id="ARBA00023136"/>
    </source>
</evidence>
<comment type="similarity">
    <text evidence="2">Belongs to the IFI6/IFI27 family.</text>
</comment>
<comment type="subcellular location">
    <subcellularLocation>
        <location evidence="1">Membrane</location>
        <topology evidence="1">Multi-pass membrane protein</topology>
    </subcellularLocation>
</comment>
<evidence type="ECO:0000256" key="1">
    <source>
        <dbReference type="ARBA" id="ARBA00004141"/>
    </source>
</evidence>
<evidence type="ECO:0000256" key="2">
    <source>
        <dbReference type="ARBA" id="ARBA00007262"/>
    </source>
</evidence>
<dbReference type="InterPro" id="IPR009311">
    <property type="entry name" value="IFI6/IFI27-like"/>
</dbReference>
<dbReference type="Proteomes" id="UP000789508">
    <property type="component" value="Unassembled WGS sequence"/>
</dbReference>
<proteinExistence type="inferred from homology"/>
<feature type="non-terminal residue" evidence="7">
    <location>
        <position position="1"/>
    </location>
</feature>
<dbReference type="PANTHER" id="PTHR16932:SF18">
    <property type="entry name" value="INTERFERON, ALPHA-INDUCIBLE PROTEIN 27-LIKE 2"/>
    <property type="match status" value="1"/>
</dbReference>
<evidence type="ECO:0000313" key="8">
    <source>
        <dbReference type="Proteomes" id="UP000789508"/>
    </source>
</evidence>
<evidence type="ECO:0000313" key="7">
    <source>
        <dbReference type="EMBL" id="CAG8739970.1"/>
    </source>
</evidence>
<keyword evidence="3" id="KW-0812">Transmembrane</keyword>
<feature type="region of interest" description="Disordered" evidence="6">
    <location>
        <begin position="140"/>
        <end position="161"/>
    </location>
</feature>
<dbReference type="AlphaFoldDB" id="A0A9N9NK75"/>
<comment type="caution">
    <text evidence="7">The sequence shown here is derived from an EMBL/GenBank/DDBJ whole genome shotgun (WGS) entry which is preliminary data.</text>
</comment>
<evidence type="ECO:0000256" key="4">
    <source>
        <dbReference type="ARBA" id="ARBA00022989"/>
    </source>
</evidence>
<organism evidence="7 8">
    <name type="scientific">Ambispora leptoticha</name>
    <dbReference type="NCBI Taxonomy" id="144679"/>
    <lineage>
        <taxon>Eukaryota</taxon>
        <taxon>Fungi</taxon>
        <taxon>Fungi incertae sedis</taxon>
        <taxon>Mucoromycota</taxon>
        <taxon>Glomeromycotina</taxon>
        <taxon>Glomeromycetes</taxon>
        <taxon>Archaeosporales</taxon>
        <taxon>Ambisporaceae</taxon>
        <taxon>Ambispora</taxon>
    </lineage>
</organism>
<dbReference type="GO" id="GO:0016020">
    <property type="term" value="C:membrane"/>
    <property type="evidence" value="ECO:0007669"/>
    <property type="project" value="UniProtKB-SubCell"/>
</dbReference>
<keyword evidence="4" id="KW-1133">Transmembrane helix</keyword>
<dbReference type="Gene3D" id="6.10.110.10">
    <property type="match status" value="1"/>
</dbReference>
<sequence length="161" mass="16117">QARNLGYKVTEVVGPAAINGIEQAKNLGNKVKKVAEPITTSVKDQASKHPYMTTAIVTAGGAGAGFFLGPPAVVLAVNAAGFTAEGIAAGSTGAALMSSYGGMVTSGSLCATLQSIGAAGTGLATTAFSAFSGAFFGYASSKPADTNETQVEQDEQKEKYD</sequence>
<name>A0A9N9NK75_9GLOM</name>
<dbReference type="PANTHER" id="PTHR16932">
    <property type="entry name" value="INTERFERON ALPHA-INDUCIBLE PROTEIN 27"/>
    <property type="match status" value="1"/>
</dbReference>
<evidence type="ECO:0000256" key="6">
    <source>
        <dbReference type="SAM" id="MobiDB-lite"/>
    </source>
</evidence>
<evidence type="ECO:0000256" key="3">
    <source>
        <dbReference type="ARBA" id="ARBA00022692"/>
    </source>
</evidence>
<reference evidence="7" key="1">
    <citation type="submission" date="2021-06" db="EMBL/GenBank/DDBJ databases">
        <authorList>
            <person name="Kallberg Y."/>
            <person name="Tangrot J."/>
            <person name="Rosling A."/>
        </authorList>
    </citation>
    <scope>NUCLEOTIDE SEQUENCE</scope>
    <source>
        <strain evidence="7">FL130A</strain>
    </source>
</reference>
<keyword evidence="5" id="KW-0472">Membrane</keyword>
<accession>A0A9N9NK75</accession>
<dbReference type="OrthoDB" id="440424at2759"/>
<dbReference type="EMBL" id="CAJVPS010034728">
    <property type="protein sequence ID" value="CAG8739970.1"/>
    <property type="molecule type" value="Genomic_DNA"/>
</dbReference>
<protein>
    <submittedName>
        <fullName evidence="7">11050_t:CDS:1</fullName>
    </submittedName>
</protein>
<gene>
    <name evidence="7" type="ORF">ALEPTO_LOCUS12923</name>
</gene>
<dbReference type="InterPro" id="IPR038213">
    <property type="entry name" value="IFI6/IFI27-like_sf"/>
</dbReference>
<keyword evidence="8" id="KW-1185">Reference proteome</keyword>